<sequence length="941" mass="107968">METPRIQNKLKLLFEKISEPGYVMANFYADSLIDKLSNDPDTDSAYLTTMPQFSDLLIEAFNNIGTCHISVKVFLTRLFGIACRKEINFAIIVCKRGNILAEFFHEIDSPSMNPSLRVAYMEVALALVSHSSGTNWMLRFGFWRKVLSFKANSVTIFVVRLMYKFASDFLWKLNDLDDEVHIKEVMDFIWKPIEDFDLLNMVSFTMDQGREVEICNTVEPILQIFLSVLNRKERFHKPNLILSLLLKEQGLVSKLYILFEKMRGDNILLTISKLLNFVVILRVFQTKPCGPDVVYTGDDFIELKVIYFNIMQNFLQRHNVTAALDNSFMCFLVWSTVCKDMKVELDYNGRKVELKYQMLFICLVPLFVYINYDSTEGKRIEDEAINEFMAMLLNKACEHTARMAYAIRDLMGVTNALSLITYSLKKMTCLQGHMNDDQANFIFQALFFVLRSYCYSKTGDASAAENLEDSEQKVAVMMYVIDAILGIIKNHNIQWHEALEVLCLNTVVHDILTKKANLSCKFVVAAINVMTVTVRKFLPPNLSLLMEAKPGSAMHEIGKLIYMKMHDMHWEVRDSALELLHVCTEIAYIKFPPIKKQITENNLINLAVTVAFNDHEPYVQVSAFRCVGAAIRVCSMWDLMKTEHPNLLEDLVTVLRNNQEGIVRKEVCNVLCEIYQNVKLTSYFKQILYDNMASTAMCDFHWEVQISALKFWKMVIQSHLTDHGMLDGEFPQVTFSRESRKIVTLNEVEIKKILRKVLHELSAVGCLTVLLKLIHDDNEVEVMETALAVAQELFVILEKYNMSEKMAFSEGDPKSVADLVCDVKTERYENGEPMEAETATIAENVIEGILNVDDMNLLADMYKKQMQLHSENISCEDSPKIKLLKSASPSLFVNFMSGNNCKTIIQQKREWNDGIRNVSSILDDVLGIYEVNEEVNSLDCY</sequence>
<evidence type="ECO:0000256" key="2">
    <source>
        <dbReference type="ARBA" id="ARBA00022490"/>
    </source>
</evidence>
<dbReference type="Gene3D" id="1.25.10.10">
    <property type="entry name" value="Leucine-rich Repeat Variant"/>
    <property type="match status" value="1"/>
</dbReference>
<dbReference type="InterPro" id="IPR016024">
    <property type="entry name" value="ARM-type_fold"/>
</dbReference>
<reference evidence="4" key="1">
    <citation type="submission" date="2021-12" db="EMBL/GenBank/DDBJ databases">
        <authorList>
            <person name="King R."/>
        </authorList>
    </citation>
    <scope>NUCLEOTIDE SEQUENCE</scope>
</reference>
<gene>
    <name evidence="4" type="ORF">CHILSU_LOCUS796</name>
</gene>
<evidence type="ECO:0008006" key="6">
    <source>
        <dbReference type="Google" id="ProtNLM"/>
    </source>
</evidence>
<dbReference type="InterPro" id="IPR038904">
    <property type="entry name" value="BRAT1"/>
</dbReference>
<comment type="similarity">
    <text evidence="3">Belongs to the BRAT1 family.</text>
</comment>
<dbReference type="SUPFAM" id="SSF48371">
    <property type="entry name" value="ARM repeat"/>
    <property type="match status" value="1"/>
</dbReference>
<evidence type="ECO:0000313" key="5">
    <source>
        <dbReference type="Proteomes" id="UP001153292"/>
    </source>
</evidence>
<dbReference type="EMBL" id="OU963903">
    <property type="protein sequence ID" value="CAH2980063.1"/>
    <property type="molecule type" value="Genomic_DNA"/>
</dbReference>
<name>A0ABN8L4W6_CHISP</name>
<evidence type="ECO:0000256" key="3">
    <source>
        <dbReference type="ARBA" id="ARBA00061308"/>
    </source>
</evidence>
<dbReference type="Proteomes" id="UP001153292">
    <property type="component" value="Chromosome 10"/>
</dbReference>
<keyword evidence="5" id="KW-1185">Reference proteome</keyword>
<evidence type="ECO:0000313" key="4">
    <source>
        <dbReference type="EMBL" id="CAH2980063.1"/>
    </source>
</evidence>
<organism evidence="4 5">
    <name type="scientific">Chilo suppressalis</name>
    <name type="common">Asiatic rice borer moth</name>
    <dbReference type="NCBI Taxonomy" id="168631"/>
    <lineage>
        <taxon>Eukaryota</taxon>
        <taxon>Metazoa</taxon>
        <taxon>Ecdysozoa</taxon>
        <taxon>Arthropoda</taxon>
        <taxon>Hexapoda</taxon>
        <taxon>Insecta</taxon>
        <taxon>Pterygota</taxon>
        <taxon>Neoptera</taxon>
        <taxon>Endopterygota</taxon>
        <taxon>Lepidoptera</taxon>
        <taxon>Glossata</taxon>
        <taxon>Ditrysia</taxon>
        <taxon>Pyraloidea</taxon>
        <taxon>Crambidae</taxon>
        <taxon>Crambinae</taxon>
        <taxon>Chilo</taxon>
    </lineage>
</organism>
<comment type="subcellular location">
    <subcellularLocation>
        <location evidence="1">Cytoplasm</location>
    </subcellularLocation>
</comment>
<accession>A0ABN8L4W6</accession>
<keyword evidence="2" id="KW-0963">Cytoplasm</keyword>
<proteinExistence type="inferred from homology"/>
<dbReference type="PANTHER" id="PTHR21331:SF2">
    <property type="entry name" value="BRCA1-ASSOCIATED ATM ACTIVATOR 1"/>
    <property type="match status" value="1"/>
</dbReference>
<dbReference type="PANTHER" id="PTHR21331">
    <property type="entry name" value="BRCA1-ASSOCIATED ATM ACTIVATOR 1"/>
    <property type="match status" value="1"/>
</dbReference>
<dbReference type="InterPro" id="IPR011989">
    <property type="entry name" value="ARM-like"/>
</dbReference>
<protein>
    <recommendedName>
        <fullName evidence="6">BRCA1-associated ATM activator 1</fullName>
    </recommendedName>
</protein>
<evidence type="ECO:0000256" key="1">
    <source>
        <dbReference type="ARBA" id="ARBA00004496"/>
    </source>
</evidence>